<proteinExistence type="predicted"/>
<dbReference type="EMBL" id="BSOZ01000044">
    <property type="protein sequence ID" value="GLS05371.1"/>
    <property type="molecule type" value="Genomic_DNA"/>
</dbReference>
<keyword evidence="3" id="KW-1185">Reference proteome</keyword>
<name>A0ABQ6BVJ1_9NEIS</name>
<protein>
    <submittedName>
        <fullName evidence="2">Uncharacterized protein</fullName>
    </submittedName>
</protein>
<dbReference type="InterPro" id="IPR059225">
    <property type="entry name" value="BspC"/>
</dbReference>
<feature type="chain" id="PRO_5047126572" evidence="1">
    <location>
        <begin position="21"/>
        <end position="122"/>
    </location>
</feature>
<keyword evidence="1" id="KW-0732">Signal</keyword>
<feature type="signal peptide" evidence="1">
    <location>
        <begin position="1"/>
        <end position="20"/>
    </location>
</feature>
<reference evidence="3" key="1">
    <citation type="journal article" date="2019" name="Int. J. Syst. Evol. Microbiol.">
        <title>The Global Catalogue of Microorganisms (GCM) 10K type strain sequencing project: providing services to taxonomists for standard genome sequencing and annotation.</title>
        <authorList>
            <consortium name="The Broad Institute Genomics Platform"/>
            <consortium name="The Broad Institute Genome Sequencing Center for Infectious Disease"/>
            <person name="Wu L."/>
            <person name="Ma J."/>
        </authorList>
    </citation>
    <scope>NUCLEOTIDE SEQUENCE [LARGE SCALE GENOMIC DNA]</scope>
    <source>
        <strain evidence="3">NBRC 104970</strain>
    </source>
</reference>
<organism evidence="2 3">
    <name type="scientific">Chitiniphilus shinanonensis</name>
    <dbReference type="NCBI Taxonomy" id="553088"/>
    <lineage>
        <taxon>Bacteria</taxon>
        <taxon>Pseudomonadati</taxon>
        <taxon>Pseudomonadota</taxon>
        <taxon>Betaproteobacteria</taxon>
        <taxon>Neisseriales</taxon>
        <taxon>Chitinibacteraceae</taxon>
        <taxon>Chitiniphilus</taxon>
    </lineage>
</organism>
<accession>A0ABQ6BVJ1</accession>
<sequence>MRTFQFVLIAALAIPFAAQAADDASSPGATPSATVTQCYERLQKRVPKRTAYTAIHATDEQLAAGMIERWEQAFTPRLSTVVSTRVLIDATGTRGGKSLPVILKCGLNGDKIVTWEIEQKRN</sequence>
<dbReference type="NCBIfam" id="NF047384">
    <property type="entry name" value="BspC_dom"/>
    <property type="match status" value="1"/>
</dbReference>
<evidence type="ECO:0000313" key="2">
    <source>
        <dbReference type="EMBL" id="GLS05371.1"/>
    </source>
</evidence>
<dbReference type="RefSeq" id="WP_018749378.1">
    <property type="nucleotide sequence ID" value="NZ_BAABUF010000023.1"/>
</dbReference>
<evidence type="ECO:0000313" key="3">
    <source>
        <dbReference type="Proteomes" id="UP001156836"/>
    </source>
</evidence>
<gene>
    <name evidence="2" type="ORF">GCM10007860_25230</name>
</gene>
<dbReference type="Proteomes" id="UP001156836">
    <property type="component" value="Unassembled WGS sequence"/>
</dbReference>
<evidence type="ECO:0000256" key="1">
    <source>
        <dbReference type="SAM" id="SignalP"/>
    </source>
</evidence>
<comment type="caution">
    <text evidence="2">The sequence shown here is derived from an EMBL/GenBank/DDBJ whole genome shotgun (WGS) entry which is preliminary data.</text>
</comment>